<evidence type="ECO:0000256" key="1">
    <source>
        <dbReference type="SAM" id="MobiDB-lite"/>
    </source>
</evidence>
<dbReference type="Proteomes" id="UP000515124">
    <property type="component" value="Unplaced"/>
</dbReference>
<dbReference type="InterPro" id="IPR045026">
    <property type="entry name" value="LIMYB"/>
</dbReference>
<gene>
    <name evidence="3" type="primary">LOC110759341</name>
</gene>
<organism evidence="2 3">
    <name type="scientific">Prunus avium</name>
    <name type="common">Cherry</name>
    <name type="synonym">Cerasus avium</name>
    <dbReference type="NCBI Taxonomy" id="42229"/>
    <lineage>
        <taxon>Eukaryota</taxon>
        <taxon>Viridiplantae</taxon>
        <taxon>Streptophyta</taxon>
        <taxon>Embryophyta</taxon>
        <taxon>Tracheophyta</taxon>
        <taxon>Spermatophyta</taxon>
        <taxon>Magnoliopsida</taxon>
        <taxon>eudicotyledons</taxon>
        <taxon>Gunneridae</taxon>
        <taxon>Pentapetalae</taxon>
        <taxon>rosids</taxon>
        <taxon>fabids</taxon>
        <taxon>Rosales</taxon>
        <taxon>Rosaceae</taxon>
        <taxon>Amygdaloideae</taxon>
        <taxon>Amygdaleae</taxon>
        <taxon>Prunus</taxon>
    </lineage>
</organism>
<dbReference type="PANTHER" id="PTHR47584:SF14">
    <property type="entry name" value="L10-INTERACTING MYB DOMAIN-CONTAINING PROTEIN-LIKE"/>
    <property type="match status" value="1"/>
</dbReference>
<dbReference type="GeneID" id="110759341"/>
<dbReference type="Gramene" id="Pav_sc0000675.1_g1020.1.mk:mrna">
    <property type="protein sequence ID" value="Pav_sc0000675.1_g1020.1.mk:mrna"/>
    <property type="gene ID" value="Pav_sc0000675.1_g1020.1.mk"/>
</dbReference>
<name>A0A6P5SS84_PRUAV</name>
<sequence>MMHGKAFLRFKKKGCPHYQKLIKIFGDTTTTGKHAHPSTKPSSDSATGKHALSSMIQVFSETSKKRNEILEKRFVGSSKSHGNDEVQSTVRDAAKKELMECLEILNNMEDIDGESVTWRSMFLRMPDRRKKEFIYSL</sequence>
<dbReference type="RefSeq" id="XP_021817087.1">
    <property type="nucleotide sequence ID" value="XM_021961395.1"/>
</dbReference>
<feature type="region of interest" description="Disordered" evidence="1">
    <location>
        <begin position="29"/>
        <end position="50"/>
    </location>
</feature>
<dbReference type="PANTHER" id="PTHR47584">
    <property type="match status" value="1"/>
</dbReference>
<accession>A0A6P5SS84</accession>
<reference evidence="3" key="1">
    <citation type="submission" date="2025-08" db="UniProtKB">
        <authorList>
            <consortium name="RefSeq"/>
        </authorList>
    </citation>
    <scope>IDENTIFICATION</scope>
</reference>
<protein>
    <submittedName>
        <fullName evidence="3">Uncharacterized protein LOC110759341</fullName>
    </submittedName>
</protein>
<dbReference type="AlphaFoldDB" id="A0A6P5SS84"/>
<dbReference type="KEGG" id="pavi:110759341"/>
<evidence type="ECO:0000313" key="2">
    <source>
        <dbReference type="Proteomes" id="UP000515124"/>
    </source>
</evidence>
<keyword evidence="2" id="KW-1185">Reference proteome</keyword>
<proteinExistence type="predicted"/>
<evidence type="ECO:0000313" key="3">
    <source>
        <dbReference type="RefSeq" id="XP_021817087.1"/>
    </source>
</evidence>